<evidence type="ECO:0000313" key="1">
    <source>
        <dbReference type="EMBL" id="CAK9019570.1"/>
    </source>
</evidence>
<organism evidence="1 3">
    <name type="scientific">Durusdinium trenchii</name>
    <dbReference type="NCBI Taxonomy" id="1381693"/>
    <lineage>
        <taxon>Eukaryota</taxon>
        <taxon>Sar</taxon>
        <taxon>Alveolata</taxon>
        <taxon>Dinophyceae</taxon>
        <taxon>Suessiales</taxon>
        <taxon>Symbiodiniaceae</taxon>
        <taxon>Durusdinium</taxon>
    </lineage>
</organism>
<name>A0ABP0JYN3_9DINO</name>
<dbReference type="Proteomes" id="UP001642484">
    <property type="component" value="Unassembled WGS sequence"/>
</dbReference>
<comment type="caution">
    <text evidence="1">The sequence shown here is derived from an EMBL/GenBank/DDBJ whole genome shotgun (WGS) entry which is preliminary data.</text>
</comment>
<sequence length="124" mass="13985">MVPSGDVPVRLETRLRHRPRSVSHLLGLVPSSAKARGWRFPTCSHVSLGLKNPWKSRPILEQFDPSLPIKEILEVDPLPERKGEADEEVFSPEPPMVHFRFTFYDTPAPLVPVRVTECQSIPGP</sequence>
<dbReference type="EMBL" id="CAXAMN010006891">
    <property type="protein sequence ID" value="CAK9019570.1"/>
    <property type="molecule type" value="Genomic_DNA"/>
</dbReference>
<gene>
    <name evidence="1" type="ORF">CCMP2556_LOCUS13709</name>
    <name evidence="2" type="ORF">CCMP2556_LOCUS14056</name>
</gene>
<evidence type="ECO:0000313" key="3">
    <source>
        <dbReference type="Proteomes" id="UP001642484"/>
    </source>
</evidence>
<protein>
    <submittedName>
        <fullName evidence="1">Uncharacterized protein</fullName>
    </submittedName>
</protein>
<dbReference type="EMBL" id="CAXAMN010007113">
    <property type="protein sequence ID" value="CAK9020432.1"/>
    <property type="molecule type" value="Genomic_DNA"/>
</dbReference>
<reference evidence="1 3" key="1">
    <citation type="submission" date="2024-02" db="EMBL/GenBank/DDBJ databases">
        <authorList>
            <person name="Chen Y."/>
            <person name="Shah S."/>
            <person name="Dougan E. K."/>
            <person name="Thang M."/>
            <person name="Chan C."/>
        </authorList>
    </citation>
    <scope>NUCLEOTIDE SEQUENCE [LARGE SCALE GENOMIC DNA]</scope>
</reference>
<proteinExistence type="predicted"/>
<keyword evidence="3" id="KW-1185">Reference proteome</keyword>
<accession>A0ABP0JYN3</accession>
<evidence type="ECO:0000313" key="2">
    <source>
        <dbReference type="EMBL" id="CAK9020432.1"/>
    </source>
</evidence>